<dbReference type="RefSeq" id="WP_342372776.1">
    <property type="nucleotide sequence ID" value="NZ_CP115965.1"/>
</dbReference>
<gene>
    <name evidence="3" type="ORF">PCC79_01375</name>
</gene>
<protein>
    <submittedName>
        <fullName evidence="3">DUF2945 domain-containing protein</fullName>
    </submittedName>
</protein>
<accession>A0ABZ3C9L6</accession>
<dbReference type="EMBL" id="CP115965">
    <property type="protein sequence ID" value="WZW98892.1"/>
    <property type="molecule type" value="Genomic_DNA"/>
</dbReference>
<feature type="region of interest" description="Disordered" evidence="1">
    <location>
        <begin position="1"/>
        <end position="21"/>
    </location>
</feature>
<evidence type="ECO:0000313" key="3">
    <source>
        <dbReference type="EMBL" id="WZW98892.1"/>
    </source>
</evidence>
<evidence type="ECO:0000259" key="2">
    <source>
        <dbReference type="Pfam" id="PF11160"/>
    </source>
</evidence>
<dbReference type="Pfam" id="PF11160">
    <property type="entry name" value="Hva1_TUDOR"/>
    <property type="match status" value="1"/>
</dbReference>
<feature type="compositionally biased region" description="Polar residues" evidence="1">
    <location>
        <begin position="10"/>
        <end position="21"/>
    </location>
</feature>
<dbReference type="Gene3D" id="2.30.30.1060">
    <property type="match status" value="1"/>
</dbReference>
<dbReference type="InterPro" id="IPR021331">
    <property type="entry name" value="Hva1_TUDOR"/>
</dbReference>
<feature type="region of interest" description="Disordered" evidence="1">
    <location>
        <begin position="33"/>
        <end position="68"/>
    </location>
</feature>
<sequence length="68" mass="7411">MTFRTGDHVSWNTPQGKTSGTVVEKRTSDFQFEGQKFTASDDDPAYVVESDSSGKQAAHKESALSKKA</sequence>
<feature type="domain" description="Hypervirulence associated protein TUDOR" evidence="2">
    <location>
        <begin position="6"/>
        <end position="64"/>
    </location>
</feature>
<proteinExistence type="predicted"/>
<dbReference type="Proteomes" id="UP001434337">
    <property type="component" value="Chromosome"/>
</dbReference>
<reference evidence="3 4" key="1">
    <citation type="journal article" date="2023" name="Environ Microbiome">
        <title>A coral-associated actinobacterium mitigates coral bleaching under heat stress.</title>
        <authorList>
            <person name="Li J."/>
            <person name="Zou Y."/>
            <person name="Li Q."/>
            <person name="Zhang J."/>
            <person name="Bourne D.G."/>
            <person name="Lyu Y."/>
            <person name="Liu C."/>
            <person name="Zhang S."/>
        </authorList>
    </citation>
    <scope>NUCLEOTIDE SEQUENCE [LARGE SCALE GENOMIC DNA]</scope>
    <source>
        <strain evidence="3 4">SCSIO 13291</strain>
    </source>
</reference>
<name>A0ABZ3C9L6_9ACTN</name>
<organism evidence="3 4">
    <name type="scientific">Propioniciclava soli</name>
    <dbReference type="NCBI Taxonomy" id="2775081"/>
    <lineage>
        <taxon>Bacteria</taxon>
        <taxon>Bacillati</taxon>
        <taxon>Actinomycetota</taxon>
        <taxon>Actinomycetes</taxon>
        <taxon>Propionibacteriales</taxon>
        <taxon>Propionibacteriaceae</taxon>
        <taxon>Propioniciclava</taxon>
    </lineage>
</organism>
<evidence type="ECO:0000313" key="4">
    <source>
        <dbReference type="Proteomes" id="UP001434337"/>
    </source>
</evidence>
<keyword evidence="4" id="KW-1185">Reference proteome</keyword>
<feature type="compositionally biased region" description="Basic and acidic residues" evidence="1">
    <location>
        <begin position="58"/>
        <end position="68"/>
    </location>
</feature>
<evidence type="ECO:0000256" key="1">
    <source>
        <dbReference type="SAM" id="MobiDB-lite"/>
    </source>
</evidence>